<dbReference type="InterPro" id="IPR041698">
    <property type="entry name" value="Methyltransf_25"/>
</dbReference>
<feature type="compositionally biased region" description="Low complexity" evidence="1">
    <location>
        <begin position="771"/>
        <end position="781"/>
    </location>
</feature>
<feature type="region of interest" description="Disordered" evidence="1">
    <location>
        <begin position="1"/>
        <end position="250"/>
    </location>
</feature>
<feature type="region of interest" description="Disordered" evidence="1">
    <location>
        <begin position="643"/>
        <end position="666"/>
    </location>
</feature>
<dbReference type="Pfam" id="PF13649">
    <property type="entry name" value="Methyltransf_25"/>
    <property type="match status" value="1"/>
</dbReference>
<dbReference type="InterPro" id="IPR029063">
    <property type="entry name" value="SAM-dependent_MTases_sf"/>
</dbReference>
<evidence type="ECO:0000313" key="4">
    <source>
        <dbReference type="Proteomes" id="UP000054007"/>
    </source>
</evidence>
<dbReference type="AlphaFoldDB" id="A0A0D7BS23"/>
<feature type="compositionally biased region" description="Polar residues" evidence="1">
    <location>
        <begin position="64"/>
        <end position="73"/>
    </location>
</feature>
<dbReference type="InterPro" id="IPR050447">
    <property type="entry name" value="Erg6_SMT_methyltransf"/>
</dbReference>
<dbReference type="STRING" id="1314674.A0A0D7BS23"/>
<keyword evidence="4" id="KW-1185">Reference proteome</keyword>
<evidence type="ECO:0000313" key="3">
    <source>
        <dbReference type="EMBL" id="KIY73333.1"/>
    </source>
</evidence>
<evidence type="ECO:0000256" key="1">
    <source>
        <dbReference type="SAM" id="MobiDB-lite"/>
    </source>
</evidence>
<feature type="compositionally biased region" description="Polar residues" evidence="1">
    <location>
        <begin position="233"/>
        <end position="250"/>
    </location>
</feature>
<dbReference type="PANTHER" id="PTHR44068">
    <property type="entry name" value="ZGC:194242"/>
    <property type="match status" value="1"/>
</dbReference>
<organism evidence="3 4">
    <name type="scientific">Cylindrobasidium torrendii FP15055 ss-10</name>
    <dbReference type="NCBI Taxonomy" id="1314674"/>
    <lineage>
        <taxon>Eukaryota</taxon>
        <taxon>Fungi</taxon>
        <taxon>Dikarya</taxon>
        <taxon>Basidiomycota</taxon>
        <taxon>Agaricomycotina</taxon>
        <taxon>Agaricomycetes</taxon>
        <taxon>Agaricomycetidae</taxon>
        <taxon>Agaricales</taxon>
        <taxon>Marasmiineae</taxon>
        <taxon>Physalacriaceae</taxon>
        <taxon>Cylindrobasidium</taxon>
    </lineage>
</organism>
<dbReference type="Proteomes" id="UP000054007">
    <property type="component" value="Unassembled WGS sequence"/>
</dbReference>
<feature type="compositionally biased region" description="Low complexity" evidence="1">
    <location>
        <begin position="170"/>
        <end position="202"/>
    </location>
</feature>
<dbReference type="EMBL" id="KN880436">
    <property type="protein sequence ID" value="KIY73333.1"/>
    <property type="molecule type" value="Genomic_DNA"/>
</dbReference>
<feature type="region of interest" description="Disordered" evidence="1">
    <location>
        <begin position="692"/>
        <end position="733"/>
    </location>
</feature>
<feature type="compositionally biased region" description="Low complexity" evidence="1">
    <location>
        <begin position="109"/>
        <end position="129"/>
    </location>
</feature>
<feature type="compositionally biased region" description="Basic residues" evidence="1">
    <location>
        <begin position="145"/>
        <end position="157"/>
    </location>
</feature>
<evidence type="ECO:0000259" key="2">
    <source>
        <dbReference type="Pfam" id="PF13649"/>
    </source>
</evidence>
<feature type="compositionally biased region" description="Basic residues" evidence="1">
    <location>
        <begin position="1"/>
        <end position="12"/>
    </location>
</feature>
<feature type="compositionally biased region" description="Pro residues" evidence="1">
    <location>
        <begin position="44"/>
        <end position="58"/>
    </location>
</feature>
<dbReference type="OrthoDB" id="2013972at2759"/>
<feature type="compositionally biased region" description="Basic residues" evidence="1">
    <location>
        <begin position="654"/>
        <end position="663"/>
    </location>
</feature>
<gene>
    <name evidence="3" type="ORF">CYLTODRAFT_417020</name>
</gene>
<accession>A0A0D7BS23</accession>
<feature type="domain" description="Methyltransferase" evidence="2">
    <location>
        <begin position="344"/>
        <end position="445"/>
    </location>
</feature>
<dbReference type="PANTHER" id="PTHR44068:SF11">
    <property type="entry name" value="GERANYL DIPHOSPHATE 2-C-METHYLTRANSFERASE"/>
    <property type="match status" value="1"/>
</dbReference>
<name>A0A0D7BS23_9AGAR</name>
<protein>
    <recommendedName>
        <fullName evidence="2">Methyltransferase domain-containing protein</fullName>
    </recommendedName>
</protein>
<dbReference type="CDD" id="cd02440">
    <property type="entry name" value="AdoMet_MTases"/>
    <property type="match status" value="1"/>
</dbReference>
<dbReference type="SUPFAM" id="SSF53335">
    <property type="entry name" value="S-adenosyl-L-methionine-dependent methyltransferases"/>
    <property type="match status" value="1"/>
</dbReference>
<sequence>MSRAASSRKKMVKVAEASPKVRPDVPTSTPTKMRSFFGARSTTPVPPPLPDVPTPSSPRPELLSPTTASSFVRPSQAYLDAPSPLQPSPNSYQRSLPPAPVGEFPNPASSSAASVSSGSGSQTSTSFVFPSSRSRGHPSLTPTGKVRKFKFKTKKTRSVSSNDTIPTHLASATPPASPGPTQSSSSANRSNGSGKSNGSANGFAYPSARTRAHPNSAPIKFHVPLKKKKSSLPARSQSDQLSVRNELSQPVASGSHEYSFSLSEPVPKRNSFDSVSIIGSGFASYENSTRTPSPFPAPRISYPLDAYDTNLLEQDRLTTALLRRLNENDSPSFYHYGNDPPMQVLDLGCGQGHWMLEAATAWKGYGTRVTGLDMVDITKSLRPTIAKAGVGDNIAFVKGNFVKDALPFGDATFDLVRMANLTYAISFEKWEFVLKEVCRVLAVGGRLELIDDHVFFPYGTNPTAEDFRRINASTPEEDDADQWRTEAEVSRELESLFEHLNNMKYGIHLCPTQFLQTMLEGVFGHASEVRTMHLTLAPPEGTDSTSVINDEREGVHPLIGAPGLMLWPSTLIPMAPSELDVHALKHPRVLLSLKNTLARYAVEIGEDGEVDEGAVKESLWEYEGFLQQRFNPPLSAMLIQRTESPRETGGKRYSQQKHRHRHSVVSVSSITSEGLTEIDEYQAELRDHIGWMSDSGDDEFDSQSEAFGSAPPTPRQCAKPILADSQRNTDRESMFSFASTSDIRRRAIFLGTEDEEGLFDASYEDEPPVTSPSSPAPTTDSTPPPDYTKREQTHVRTFHVFEAIKMDATLLGAAL</sequence>
<dbReference type="Gene3D" id="3.40.50.150">
    <property type="entry name" value="Vaccinia Virus protein VP39"/>
    <property type="match status" value="1"/>
</dbReference>
<proteinExistence type="predicted"/>
<feature type="region of interest" description="Disordered" evidence="1">
    <location>
        <begin position="759"/>
        <end position="789"/>
    </location>
</feature>
<reference evidence="3 4" key="1">
    <citation type="journal article" date="2015" name="Fungal Genet. Biol.">
        <title>Evolution of novel wood decay mechanisms in Agaricales revealed by the genome sequences of Fistulina hepatica and Cylindrobasidium torrendii.</title>
        <authorList>
            <person name="Floudas D."/>
            <person name="Held B.W."/>
            <person name="Riley R."/>
            <person name="Nagy L.G."/>
            <person name="Koehler G."/>
            <person name="Ransdell A.S."/>
            <person name="Younus H."/>
            <person name="Chow J."/>
            <person name="Chiniquy J."/>
            <person name="Lipzen A."/>
            <person name="Tritt A."/>
            <person name="Sun H."/>
            <person name="Haridas S."/>
            <person name="LaButti K."/>
            <person name="Ohm R.A."/>
            <person name="Kues U."/>
            <person name="Blanchette R.A."/>
            <person name="Grigoriev I.V."/>
            <person name="Minto R.E."/>
            <person name="Hibbett D.S."/>
        </authorList>
    </citation>
    <scope>NUCLEOTIDE SEQUENCE [LARGE SCALE GENOMIC DNA]</scope>
    <source>
        <strain evidence="3 4">FP15055 ss-10</strain>
    </source>
</reference>